<keyword evidence="3 5" id="KW-1133">Transmembrane helix</keyword>
<dbReference type="InterPro" id="IPR051598">
    <property type="entry name" value="TSUP/Inactive_protease-like"/>
</dbReference>
<keyword evidence="7" id="KW-1185">Reference proteome</keyword>
<evidence type="ECO:0000256" key="4">
    <source>
        <dbReference type="ARBA" id="ARBA00023136"/>
    </source>
</evidence>
<dbReference type="EMBL" id="JBHTJR010000048">
    <property type="protein sequence ID" value="MFD0993549.1"/>
    <property type="molecule type" value="Genomic_DNA"/>
</dbReference>
<comment type="similarity">
    <text evidence="5">Belongs to the 4-toluene sulfonate uptake permease (TSUP) (TC 2.A.102) family.</text>
</comment>
<dbReference type="PANTHER" id="PTHR43701">
    <property type="entry name" value="MEMBRANE TRANSPORTER PROTEIN MJ0441-RELATED"/>
    <property type="match status" value="1"/>
</dbReference>
<dbReference type="InterPro" id="IPR002781">
    <property type="entry name" value="TM_pro_TauE-like"/>
</dbReference>
<evidence type="ECO:0000256" key="2">
    <source>
        <dbReference type="ARBA" id="ARBA00022692"/>
    </source>
</evidence>
<protein>
    <recommendedName>
        <fullName evidence="5">Probable membrane transporter protein</fullName>
    </recommendedName>
</protein>
<feature type="transmembrane region" description="Helical" evidence="5">
    <location>
        <begin position="75"/>
        <end position="95"/>
    </location>
</feature>
<reference evidence="7" key="1">
    <citation type="journal article" date="2019" name="Int. J. Syst. Evol. Microbiol.">
        <title>The Global Catalogue of Microorganisms (GCM) 10K type strain sequencing project: providing services to taxonomists for standard genome sequencing and annotation.</title>
        <authorList>
            <consortium name="The Broad Institute Genomics Platform"/>
            <consortium name="The Broad Institute Genome Sequencing Center for Infectious Disease"/>
            <person name="Wu L."/>
            <person name="Ma J."/>
        </authorList>
    </citation>
    <scope>NUCLEOTIDE SEQUENCE [LARGE SCALE GENOMIC DNA]</scope>
    <source>
        <strain evidence="7">CCUG 60527</strain>
    </source>
</reference>
<dbReference type="Proteomes" id="UP001597062">
    <property type="component" value="Unassembled WGS sequence"/>
</dbReference>
<dbReference type="RefSeq" id="WP_386107922.1">
    <property type="nucleotide sequence ID" value="NZ_JBHTJR010000048.1"/>
</dbReference>
<evidence type="ECO:0000313" key="6">
    <source>
        <dbReference type="EMBL" id="MFD0993549.1"/>
    </source>
</evidence>
<feature type="transmembrane region" description="Helical" evidence="5">
    <location>
        <begin position="236"/>
        <end position="253"/>
    </location>
</feature>
<feature type="transmembrane region" description="Helical" evidence="5">
    <location>
        <begin position="203"/>
        <end position="224"/>
    </location>
</feature>
<feature type="transmembrane region" description="Helical" evidence="5">
    <location>
        <begin position="101"/>
        <end position="119"/>
    </location>
</feature>
<proteinExistence type="inferred from homology"/>
<keyword evidence="2 5" id="KW-0812">Transmembrane</keyword>
<evidence type="ECO:0000256" key="1">
    <source>
        <dbReference type="ARBA" id="ARBA00004141"/>
    </source>
</evidence>
<evidence type="ECO:0000313" key="7">
    <source>
        <dbReference type="Proteomes" id="UP001597062"/>
    </source>
</evidence>
<organism evidence="6 7">
    <name type="scientific">Tenacibaculum geojense</name>
    <dbReference type="NCBI Taxonomy" id="915352"/>
    <lineage>
        <taxon>Bacteria</taxon>
        <taxon>Pseudomonadati</taxon>
        <taxon>Bacteroidota</taxon>
        <taxon>Flavobacteriia</taxon>
        <taxon>Flavobacteriales</taxon>
        <taxon>Flavobacteriaceae</taxon>
        <taxon>Tenacibaculum</taxon>
    </lineage>
</organism>
<feature type="transmembrane region" description="Helical" evidence="5">
    <location>
        <begin position="174"/>
        <end position="191"/>
    </location>
</feature>
<keyword evidence="4 5" id="KW-0472">Membrane</keyword>
<name>A0ABW3JT22_9FLAO</name>
<sequence length="254" mass="27784">MILEILNNYALIIFLFFVIAILYSSVGFGGGSSYIAALTLTSLLHTDIKVIALCCNIVVVTGNVWKYYQNTCLNWYKVIPLTIISIPASFLGGYILLKQELFFIILGCTLLIAAVSMWFSKQIALKTYQTNNAQNKNIFFGGVIGFISGMVGIGGGIFLAPLLHLTNWDTSKRIAATASFFILVNSLAGILGQLSSTKVQLNYPLLITLLLTVIIGGQLGSSITNNYFTPNQLKKATALLIAFVSVRILLKYLY</sequence>
<dbReference type="Pfam" id="PF01925">
    <property type="entry name" value="TauE"/>
    <property type="match status" value="1"/>
</dbReference>
<evidence type="ECO:0000256" key="3">
    <source>
        <dbReference type="ARBA" id="ARBA00022989"/>
    </source>
</evidence>
<comment type="subcellular location">
    <subcellularLocation>
        <location evidence="5">Cell membrane</location>
        <topology evidence="5">Multi-pass membrane protein</topology>
    </subcellularLocation>
    <subcellularLocation>
        <location evidence="1">Membrane</location>
        <topology evidence="1">Multi-pass membrane protein</topology>
    </subcellularLocation>
</comment>
<gene>
    <name evidence="6" type="ORF">ACFQ1U_10070</name>
</gene>
<accession>A0ABW3JT22</accession>
<comment type="caution">
    <text evidence="6">The sequence shown here is derived from an EMBL/GenBank/DDBJ whole genome shotgun (WGS) entry which is preliminary data.</text>
</comment>
<feature type="transmembrane region" description="Helical" evidence="5">
    <location>
        <begin position="48"/>
        <end position="68"/>
    </location>
</feature>
<evidence type="ECO:0000256" key="5">
    <source>
        <dbReference type="RuleBase" id="RU363041"/>
    </source>
</evidence>
<feature type="transmembrane region" description="Helical" evidence="5">
    <location>
        <begin position="12"/>
        <end position="36"/>
    </location>
</feature>
<keyword evidence="5" id="KW-1003">Cell membrane</keyword>
<dbReference type="PANTHER" id="PTHR43701:SF5">
    <property type="entry name" value="MEMBRANE TRANSPORTER PROTEIN-RELATED"/>
    <property type="match status" value="1"/>
</dbReference>
<feature type="transmembrane region" description="Helical" evidence="5">
    <location>
        <begin position="139"/>
        <end position="162"/>
    </location>
</feature>